<dbReference type="Pfam" id="PF11215">
    <property type="entry name" value="DUF3010"/>
    <property type="match status" value="1"/>
</dbReference>
<dbReference type="Proteomes" id="UP001589628">
    <property type="component" value="Unassembled WGS sequence"/>
</dbReference>
<gene>
    <name evidence="1" type="ORF">ACFFLH_11220</name>
</gene>
<dbReference type="RefSeq" id="WP_027312194.1">
    <property type="nucleotide sequence ID" value="NZ_JAUESS010000001.1"/>
</dbReference>
<comment type="caution">
    <text evidence="1">The sequence shown here is derived from an EMBL/GenBank/DDBJ whole genome shotgun (WGS) entry which is preliminary data.</text>
</comment>
<evidence type="ECO:0000313" key="2">
    <source>
        <dbReference type="Proteomes" id="UP001589628"/>
    </source>
</evidence>
<sequence>MRVCGVELKGNEAVVAMVALDRGLYHWLPCRTNKFTLRVDNQVDEIRKFQYAFSKLLHDYQIEQVVVLERPHKGRFMGSAMSFKLEAAIQLIKEVPTALISHADVNNFVDEHPLPEVGLKAFQRQAFLSAYAWLGLHKK</sequence>
<proteinExistence type="predicted"/>
<keyword evidence="2" id="KW-1185">Reference proteome</keyword>
<dbReference type="InterPro" id="IPR021378">
    <property type="entry name" value="DUF3010"/>
</dbReference>
<name>A0ABV5ZCI0_9GAMM</name>
<dbReference type="EMBL" id="JBHLZN010000003">
    <property type="protein sequence ID" value="MFB9886987.1"/>
    <property type="molecule type" value="Genomic_DNA"/>
</dbReference>
<accession>A0ABV5ZCI0</accession>
<protein>
    <submittedName>
        <fullName evidence="1">DUF3010 family protein</fullName>
    </submittedName>
</protein>
<reference evidence="1 2" key="1">
    <citation type="submission" date="2024-09" db="EMBL/GenBank/DDBJ databases">
        <authorList>
            <person name="Sun Q."/>
            <person name="Mori K."/>
        </authorList>
    </citation>
    <scope>NUCLEOTIDE SEQUENCE [LARGE SCALE GENOMIC DNA]</scope>
    <source>
        <strain evidence="1 2">ATCC 51285</strain>
    </source>
</reference>
<organism evidence="1 2">
    <name type="scientific">Balneatrix alpica</name>
    <dbReference type="NCBI Taxonomy" id="75684"/>
    <lineage>
        <taxon>Bacteria</taxon>
        <taxon>Pseudomonadati</taxon>
        <taxon>Pseudomonadota</taxon>
        <taxon>Gammaproteobacteria</taxon>
        <taxon>Oceanospirillales</taxon>
        <taxon>Balneatrichaceae</taxon>
        <taxon>Balneatrix</taxon>
    </lineage>
</organism>
<evidence type="ECO:0000313" key="1">
    <source>
        <dbReference type="EMBL" id="MFB9886987.1"/>
    </source>
</evidence>